<accession>A0ACD5HDX1</accession>
<reference evidence="1 2" key="1">
    <citation type="journal article" date="2021" name="ISME J.">
        <title>Genomic evolution of the class Acidithiobacillia: deep-branching Proteobacteria living in extreme acidic conditions.</title>
        <authorList>
            <person name="Moya-Beltran A."/>
            <person name="Beard S."/>
            <person name="Rojas-Villalobos C."/>
            <person name="Issotta F."/>
            <person name="Gallardo Y."/>
            <person name="Ulloa R."/>
            <person name="Giaveno A."/>
            <person name="Degli Esposti M."/>
            <person name="Johnson D.B."/>
            <person name="Quatrini R."/>
        </authorList>
    </citation>
    <scope>NUCLEOTIDE SEQUENCE [LARGE SCALE GENOMIC DNA]</scope>
    <source>
        <strain evidence="1 2">GG1-14</strain>
    </source>
</reference>
<organism evidence="1 2">
    <name type="scientific">Acidithiobacillus montserratensis</name>
    <dbReference type="NCBI Taxonomy" id="2729135"/>
    <lineage>
        <taxon>Bacteria</taxon>
        <taxon>Pseudomonadati</taxon>
        <taxon>Pseudomonadota</taxon>
        <taxon>Acidithiobacillia</taxon>
        <taxon>Acidithiobacillales</taxon>
        <taxon>Acidithiobacillaceae</taxon>
        <taxon>Acidithiobacillus</taxon>
    </lineage>
</organism>
<protein>
    <submittedName>
        <fullName evidence="1">Type II toxin-antitoxin system VapC family toxin</fullName>
    </submittedName>
</protein>
<evidence type="ECO:0000313" key="1">
    <source>
        <dbReference type="EMBL" id="XRI72498.1"/>
    </source>
</evidence>
<proteinExistence type="predicted"/>
<name>A0ACD5HDX1_9PROT</name>
<gene>
    <name evidence="1" type="ORF">HHS34_008565</name>
</gene>
<keyword evidence="2" id="KW-1185">Reference proteome</keyword>
<sequence length="147" mass="16223">MILFCDTSALIKLYLVEAHSDTVKKMATGVEAIAVCRIAWAEAHAALARRERETPEDEPLIDMARQSLAKDWPHYLILEVNQDLVVKAGDFADTFALRGYDSVQLAAAHQAQHISGIPVLFACFDLRLNKAAQLLGMEAAFLQISGR</sequence>
<dbReference type="EMBL" id="CP127526">
    <property type="protein sequence ID" value="XRI72498.1"/>
    <property type="molecule type" value="Genomic_DNA"/>
</dbReference>
<evidence type="ECO:0000313" key="2">
    <source>
        <dbReference type="Proteomes" id="UP001195965"/>
    </source>
</evidence>
<dbReference type="Proteomes" id="UP001195965">
    <property type="component" value="Chromosome"/>
</dbReference>